<evidence type="ECO:0000256" key="7">
    <source>
        <dbReference type="ARBA" id="ARBA00022884"/>
    </source>
</evidence>
<keyword evidence="10" id="KW-0943">RNA-mediated gene silencing</keyword>
<dbReference type="Pfam" id="PF03810">
    <property type="entry name" value="IBN_N"/>
    <property type="match status" value="1"/>
</dbReference>
<dbReference type="InterPro" id="IPR013598">
    <property type="entry name" value="Exportin-1/Importin-b-like"/>
</dbReference>
<dbReference type="AlphaFoldDB" id="A0A8J6DMQ2"/>
<gene>
    <name evidence="17" type="ORF">J0S82_011058</name>
</gene>
<keyword evidence="4" id="KW-0813">Transport</keyword>
<dbReference type="SMART" id="SM00913">
    <property type="entry name" value="IBN_N"/>
    <property type="match status" value="1"/>
</dbReference>
<evidence type="ECO:0000256" key="1">
    <source>
        <dbReference type="ARBA" id="ARBA00004123"/>
    </source>
</evidence>
<comment type="caution">
    <text evidence="17">The sequence shown here is derived from an EMBL/GenBank/DDBJ whole genome shotgun (WGS) entry which is preliminary data.</text>
</comment>
<reference evidence="17" key="1">
    <citation type="journal article" date="2021" name="Evol. Appl.">
        <title>The genome of the Pyrenean desman and the effects of bottlenecks and inbreeding on the genomic landscape of an endangered species.</title>
        <authorList>
            <person name="Escoda L."/>
            <person name="Castresana J."/>
        </authorList>
    </citation>
    <scope>NUCLEOTIDE SEQUENCE</scope>
    <source>
        <strain evidence="17">IBE-C5619</strain>
    </source>
</reference>
<dbReference type="InterPro" id="IPR001494">
    <property type="entry name" value="Importin-beta_N"/>
</dbReference>
<dbReference type="GO" id="GO:0005737">
    <property type="term" value="C:cytoplasm"/>
    <property type="evidence" value="ECO:0007669"/>
    <property type="project" value="UniProtKB-SubCell"/>
</dbReference>
<evidence type="ECO:0000256" key="14">
    <source>
        <dbReference type="ARBA" id="ARBA00077871"/>
    </source>
</evidence>
<evidence type="ECO:0000256" key="2">
    <source>
        <dbReference type="ARBA" id="ARBA00004496"/>
    </source>
</evidence>
<feature type="region of interest" description="Disordered" evidence="15">
    <location>
        <begin position="1"/>
        <end position="30"/>
    </location>
</feature>
<evidence type="ECO:0000256" key="10">
    <source>
        <dbReference type="ARBA" id="ARBA00023158"/>
    </source>
</evidence>
<evidence type="ECO:0000313" key="17">
    <source>
        <dbReference type="EMBL" id="KAG8511928.1"/>
    </source>
</evidence>
<keyword evidence="18" id="KW-1185">Reference proteome</keyword>
<dbReference type="Gene3D" id="1.25.10.10">
    <property type="entry name" value="Leucine-rich Repeat Variant"/>
    <property type="match status" value="1"/>
</dbReference>
<dbReference type="GO" id="GO:0000049">
    <property type="term" value="F:tRNA binding"/>
    <property type="evidence" value="ECO:0007669"/>
    <property type="project" value="UniProtKB-KW"/>
</dbReference>
<feature type="non-terminal residue" evidence="17">
    <location>
        <position position="1"/>
    </location>
</feature>
<dbReference type="PANTHER" id="PTHR11223">
    <property type="entry name" value="EXPORTIN 1/5"/>
    <property type="match status" value="1"/>
</dbReference>
<dbReference type="GO" id="GO:0031267">
    <property type="term" value="F:small GTPase binding"/>
    <property type="evidence" value="ECO:0007669"/>
    <property type="project" value="InterPro"/>
</dbReference>
<feature type="domain" description="Importin N-terminal" evidence="16">
    <location>
        <begin position="73"/>
        <end position="140"/>
    </location>
</feature>
<dbReference type="GO" id="GO:0042565">
    <property type="term" value="C:RNA nuclear export complex"/>
    <property type="evidence" value="ECO:0007669"/>
    <property type="project" value="TreeGrafter"/>
</dbReference>
<dbReference type="InterPro" id="IPR045065">
    <property type="entry name" value="XPO1/5"/>
</dbReference>
<keyword evidence="7" id="KW-0694">RNA-binding</keyword>
<evidence type="ECO:0000256" key="13">
    <source>
        <dbReference type="ARBA" id="ARBA00073518"/>
    </source>
</evidence>
<evidence type="ECO:0000256" key="6">
    <source>
        <dbReference type="ARBA" id="ARBA00022555"/>
    </source>
</evidence>
<evidence type="ECO:0000256" key="4">
    <source>
        <dbReference type="ARBA" id="ARBA00022448"/>
    </source>
</evidence>
<keyword evidence="9" id="KW-0007">Acetylation</keyword>
<dbReference type="OrthoDB" id="2215036at2759"/>
<dbReference type="FunFam" id="1.25.10.10:FF:000204">
    <property type="entry name" value="Exportin 5"/>
    <property type="match status" value="1"/>
</dbReference>
<keyword evidence="11" id="KW-0539">Nucleus</keyword>
<protein>
    <recommendedName>
        <fullName evidence="13">Exportin-5</fullName>
    </recommendedName>
    <alternativeName>
        <fullName evidence="14">Ran-binding protein 21</fullName>
    </alternativeName>
</protein>
<evidence type="ECO:0000256" key="3">
    <source>
        <dbReference type="ARBA" id="ARBA00009466"/>
    </source>
</evidence>
<accession>A0A8J6DMQ2</accession>
<evidence type="ECO:0000256" key="11">
    <source>
        <dbReference type="ARBA" id="ARBA00023242"/>
    </source>
</evidence>
<dbReference type="Pfam" id="PF08389">
    <property type="entry name" value="Xpo1"/>
    <property type="match status" value="1"/>
</dbReference>
<evidence type="ECO:0000313" key="18">
    <source>
        <dbReference type="Proteomes" id="UP000700334"/>
    </source>
</evidence>
<keyword evidence="5" id="KW-0963">Cytoplasm</keyword>
<dbReference type="GO" id="GO:0031047">
    <property type="term" value="P:regulatory ncRNA-mediated gene silencing"/>
    <property type="evidence" value="ECO:0007669"/>
    <property type="project" value="UniProtKB-KW"/>
</dbReference>
<dbReference type="InterPro" id="IPR016024">
    <property type="entry name" value="ARM-type_fold"/>
</dbReference>
<evidence type="ECO:0000256" key="12">
    <source>
        <dbReference type="ARBA" id="ARBA00057045"/>
    </source>
</evidence>
<dbReference type="PANTHER" id="PTHR11223:SF3">
    <property type="entry name" value="EXPORTIN-5"/>
    <property type="match status" value="1"/>
</dbReference>
<evidence type="ECO:0000256" key="15">
    <source>
        <dbReference type="SAM" id="MobiDB-lite"/>
    </source>
</evidence>
<dbReference type="GO" id="GO:0006405">
    <property type="term" value="P:RNA export from nucleus"/>
    <property type="evidence" value="ECO:0007669"/>
    <property type="project" value="TreeGrafter"/>
</dbReference>
<dbReference type="Pfam" id="PF19273">
    <property type="entry name" value="Exportin-5"/>
    <property type="match status" value="1"/>
</dbReference>
<keyword evidence="8" id="KW-0653">Protein transport</keyword>
<evidence type="ECO:0000256" key="9">
    <source>
        <dbReference type="ARBA" id="ARBA00022990"/>
    </source>
</evidence>
<evidence type="ECO:0000259" key="16">
    <source>
        <dbReference type="SMART" id="SM00913"/>
    </source>
</evidence>
<dbReference type="GO" id="GO:0005634">
    <property type="term" value="C:nucleus"/>
    <property type="evidence" value="ECO:0007669"/>
    <property type="project" value="UniProtKB-SubCell"/>
</dbReference>
<comment type="function">
    <text evidence="12">Mediates the nuclear export of micro-RNA precursors, which form short hairpins. Also mediates the nuclear export of synthetic short hairpin RNAs used for RNA interference. In some circumstances can also mediate the nuclear export of deacylated and aminoacylated tRNAs. Specifically recognizes dsRNAs that lack a 5'-overhang in a sequence-independent manner, have only a short 3'-overhang, and that have a double-stranded length of at least 15 base-pairs. Binding is dependent on Ran-GTP.</text>
</comment>
<dbReference type="GO" id="GO:0006611">
    <property type="term" value="P:protein export from nucleus"/>
    <property type="evidence" value="ECO:0007669"/>
    <property type="project" value="InterPro"/>
</dbReference>
<dbReference type="GO" id="GO:0005049">
    <property type="term" value="F:nuclear export signal receptor activity"/>
    <property type="evidence" value="ECO:0007669"/>
    <property type="project" value="InterPro"/>
</dbReference>
<proteinExistence type="inferred from homology"/>
<dbReference type="InterPro" id="IPR045478">
    <property type="entry name" value="Exportin-5_C"/>
</dbReference>
<comment type="subcellular location">
    <subcellularLocation>
        <location evidence="2">Cytoplasm</location>
    </subcellularLocation>
    <subcellularLocation>
        <location evidence="1">Nucleus</location>
    </subcellularLocation>
</comment>
<evidence type="ECO:0000256" key="8">
    <source>
        <dbReference type="ARBA" id="ARBA00022927"/>
    </source>
</evidence>
<comment type="similarity">
    <text evidence="3">Belongs to the exportin family.</text>
</comment>
<name>A0A8J6DMQ2_GALPY</name>
<organism evidence="17 18">
    <name type="scientific">Galemys pyrenaicus</name>
    <name type="common">Iberian desman</name>
    <name type="synonym">Pyrenean desman</name>
    <dbReference type="NCBI Taxonomy" id="202257"/>
    <lineage>
        <taxon>Eukaryota</taxon>
        <taxon>Metazoa</taxon>
        <taxon>Chordata</taxon>
        <taxon>Craniata</taxon>
        <taxon>Vertebrata</taxon>
        <taxon>Euteleostomi</taxon>
        <taxon>Mammalia</taxon>
        <taxon>Eutheria</taxon>
        <taxon>Laurasiatheria</taxon>
        <taxon>Eulipotyphla</taxon>
        <taxon>Talpidae</taxon>
        <taxon>Galemys</taxon>
    </lineage>
</organism>
<keyword evidence="6" id="KW-0820">tRNA-binding</keyword>
<evidence type="ECO:0000256" key="5">
    <source>
        <dbReference type="ARBA" id="ARBA00022490"/>
    </source>
</evidence>
<sequence>PHPHPPKACRGPVPAWVPPRQPSGPRAPGTAVERRRVALAMAMDQVNALCEQLVKAVTVMMDPSSTQRYRLEALKFCEEFKEKCPICVPCGLRLAEKTQIAIVRHFGLQILEHVVKFRWNSMSRLEKVYLKNSVMELIANGTLDILEEENHIKDVLSRIVVEMIKREWPQHWPDMLIELDTLSKQGETQTELVMFILLRLAEDVVTFQTLPPQRRRDIQQTLTQNMERIFSFLLNTLQENVNQYRQAKTDNSQESKAQAHCRVGIAALNTLAGYIDWVSMSHITAENCKLLEMLCLLLNEQELQLGAAECLLIAVSRKGKLEDRKPLMVLFGDVAMHYVLVAARTADGGGLVERHYVFLKRLCQVLCALGNQLCALLGVDSAVETPANFEKYLESFLAFTTHPSQFLRSSTQMTWGALFRHEILSRDPLLLAIIPKYLRASMTNLVKMGFPSKTDSPSCEYSRFDFDSDEDFNAFFNSSRAQQGEVLRLACRLDPKTSFQMAGEWLKYQLTTSVDTGSMNSATGKSSLCSIFSPSFVQWEAMTLFLESVINQMFRTVDKEELPVTDGIELLQMVLNFDTKDPLILSCVLTNVSALFPFVTYRPEFLPQVFSKLFSSVTFETVEESKAPRTRAVRNVRRHACSSIIKMCRDYPHLVLPNFDMLYNHVKQLLSNELLLTQMEKCTLMEALVLISNQFKNYERQKVFLEELMAPVASIWLSTDMHRVLSDVDAFIAFVGADGKSCDPGLEDPCGLNRARMSFCVYSILGVVKRTCWPTDLEEAKAGGFVVGYSPSGNPIFRNPCTEQILKLLDNLLALIRTYNTLYAPEMLTKMAEPFTKTLDMLEAEKSAILGLPQPLLELNDYPVYKTVLERMQRFFSTLYENCFHILGKAGPSMQQDFYTVEHLATQLLNSAFVNLNNIPDYRLRPMLHILSEPLVLFCPPEHYEALVSPILGPLFTYLHMRLSQKWQVINQRNLLCGEDETADENPESQEMLEEQLVRMLTREVMDLITVCCVSKKGADHTTTAPPADGDEWSLTFCSLPIDEEMMATEVAPSAMAELTDLGKCLMKHEDVCTALLITAFNSLAWKDTLSCQRTTTQLCWPLLKQVLSGTLLADAVTWLFTSVLKGLQTHGQHDGCMASLVHLAFQIYEALRPRYLEIRAVMEQIPEIQKDSLDQFDCKLLNPSLQKAADKRRKDQFKRLIAGCIGKPLGEQFRKEVHIKNLPSLFKKTKPMLETEVLDTEEGGLAAIFEP</sequence>
<dbReference type="SUPFAM" id="SSF48371">
    <property type="entry name" value="ARM repeat"/>
    <property type="match status" value="1"/>
</dbReference>
<dbReference type="Proteomes" id="UP000700334">
    <property type="component" value="Unassembled WGS sequence"/>
</dbReference>
<dbReference type="EMBL" id="JAGFMF010011803">
    <property type="protein sequence ID" value="KAG8511928.1"/>
    <property type="molecule type" value="Genomic_DNA"/>
</dbReference>
<dbReference type="InterPro" id="IPR011989">
    <property type="entry name" value="ARM-like"/>
</dbReference>